<feature type="compositionally biased region" description="Polar residues" evidence="6">
    <location>
        <begin position="255"/>
        <end position="279"/>
    </location>
</feature>
<evidence type="ECO:0000256" key="4">
    <source>
        <dbReference type="ARBA" id="ARBA00022833"/>
    </source>
</evidence>
<dbReference type="GO" id="GO:0033260">
    <property type="term" value="P:nuclear DNA replication"/>
    <property type="evidence" value="ECO:0007669"/>
    <property type="project" value="TreeGrafter"/>
</dbReference>
<feature type="compositionally biased region" description="Low complexity" evidence="6">
    <location>
        <begin position="130"/>
        <end position="143"/>
    </location>
</feature>
<dbReference type="OrthoDB" id="77607at2759"/>
<feature type="compositionally biased region" description="Basic and acidic residues" evidence="6">
    <location>
        <begin position="237"/>
        <end position="251"/>
    </location>
</feature>
<evidence type="ECO:0000256" key="5">
    <source>
        <dbReference type="ARBA" id="ARBA00023242"/>
    </source>
</evidence>
<accession>N1Q131</accession>
<reference evidence="8" key="1">
    <citation type="journal article" date="2012" name="PLoS Genet.">
        <title>The genomes of the fungal plant pathogens Cladosporium fulvum and Dothistroma septosporum reveal adaptation to different hosts and lifestyles but also signatures of common ancestry.</title>
        <authorList>
            <person name="de Wit P.J.G.M."/>
            <person name="van der Burgt A."/>
            <person name="Oekmen B."/>
            <person name="Stergiopoulos I."/>
            <person name="Abd-Elsalam K.A."/>
            <person name="Aerts A.L."/>
            <person name="Bahkali A.H."/>
            <person name="Beenen H.G."/>
            <person name="Chettri P."/>
            <person name="Cox M.P."/>
            <person name="Datema E."/>
            <person name="de Vries R.P."/>
            <person name="Dhillon B."/>
            <person name="Ganley A.R."/>
            <person name="Griffiths S.A."/>
            <person name="Guo Y."/>
            <person name="Hamelin R.C."/>
            <person name="Henrissat B."/>
            <person name="Kabir M.S."/>
            <person name="Jashni M.K."/>
            <person name="Kema G."/>
            <person name="Klaubauf S."/>
            <person name="Lapidus A."/>
            <person name="Levasseur A."/>
            <person name="Lindquist E."/>
            <person name="Mehrabi R."/>
            <person name="Ohm R.A."/>
            <person name="Owen T.J."/>
            <person name="Salamov A."/>
            <person name="Schwelm A."/>
            <person name="Schijlen E."/>
            <person name="Sun H."/>
            <person name="van den Burg H.A."/>
            <person name="van Ham R.C.H.J."/>
            <person name="Zhang S."/>
            <person name="Goodwin S.B."/>
            <person name="Grigoriev I.V."/>
            <person name="Collemare J."/>
            <person name="Bradshaw R.E."/>
        </authorList>
    </citation>
    <scope>NUCLEOTIDE SEQUENCE [LARGE SCALE GENOMIC DNA]</scope>
    <source>
        <strain evidence="8">NZE10 / CBS 128990</strain>
    </source>
</reference>
<evidence type="ECO:0000256" key="3">
    <source>
        <dbReference type="ARBA" id="ARBA00022771"/>
    </source>
</evidence>
<keyword evidence="5" id="KW-0539">Nucleus</keyword>
<comment type="subcellular location">
    <subcellularLocation>
        <location evidence="1">Nucleus</location>
    </subcellularLocation>
</comment>
<dbReference type="HOGENOM" id="CLU_041821_0_0_1"/>
<evidence type="ECO:0000313" key="8">
    <source>
        <dbReference type="Proteomes" id="UP000016933"/>
    </source>
</evidence>
<evidence type="ECO:0008006" key="9">
    <source>
        <dbReference type="Google" id="ProtNLM"/>
    </source>
</evidence>
<dbReference type="STRING" id="675120.N1Q131"/>
<dbReference type="GO" id="GO:0005681">
    <property type="term" value="C:spliceosomal complex"/>
    <property type="evidence" value="ECO:0007669"/>
    <property type="project" value="InterPro"/>
</dbReference>
<feature type="compositionally biased region" description="Acidic residues" evidence="6">
    <location>
        <begin position="285"/>
        <end position="300"/>
    </location>
</feature>
<evidence type="ECO:0000256" key="1">
    <source>
        <dbReference type="ARBA" id="ARBA00004123"/>
    </source>
</evidence>
<feature type="compositionally biased region" description="Low complexity" evidence="6">
    <location>
        <begin position="196"/>
        <end position="205"/>
    </location>
</feature>
<dbReference type="PANTHER" id="PTHR13278">
    <property type="entry name" value="ZINC FINGER PROTEIN 830"/>
    <property type="match status" value="1"/>
</dbReference>
<evidence type="ECO:0000256" key="2">
    <source>
        <dbReference type="ARBA" id="ARBA00022723"/>
    </source>
</evidence>
<dbReference type="GO" id="GO:0008270">
    <property type="term" value="F:zinc ion binding"/>
    <property type="evidence" value="ECO:0007669"/>
    <property type="project" value="UniProtKB-KW"/>
</dbReference>
<evidence type="ECO:0000256" key="6">
    <source>
        <dbReference type="SAM" id="MobiDB-lite"/>
    </source>
</evidence>
<dbReference type="eggNOG" id="ENOG502S9DW">
    <property type="taxonomic scope" value="Eukaryota"/>
</dbReference>
<keyword evidence="4" id="KW-0862">Zinc</keyword>
<dbReference type="GO" id="GO:0033314">
    <property type="term" value="P:mitotic DNA replication checkpoint signaling"/>
    <property type="evidence" value="ECO:0007669"/>
    <property type="project" value="TreeGrafter"/>
</dbReference>
<keyword evidence="8" id="KW-1185">Reference proteome</keyword>
<dbReference type="InterPro" id="IPR040050">
    <property type="entry name" value="ZNF830-like"/>
</dbReference>
<dbReference type="EMBL" id="KB446535">
    <property type="protein sequence ID" value="EME49382.1"/>
    <property type="molecule type" value="Genomic_DNA"/>
</dbReference>
<dbReference type="GO" id="GO:0003676">
    <property type="term" value="F:nucleic acid binding"/>
    <property type="evidence" value="ECO:0007669"/>
    <property type="project" value="InterPro"/>
</dbReference>
<dbReference type="PANTHER" id="PTHR13278:SF0">
    <property type="entry name" value="ZINC FINGER PROTEIN 830"/>
    <property type="match status" value="1"/>
</dbReference>
<dbReference type="OMA" id="WDSHVRG"/>
<keyword evidence="2" id="KW-0479">Metal-binding</keyword>
<feature type="region of interest" description="Disordered" evidence="6">
    <location>
        <begin position="80"/>
        <end position="160"/>
    </location>
</feature>
<protein>
    <recommendedName>
        <fullName evidence="9">Coiled-coil domain-containing protein 16</fullName>
    </recommendedName>
</protein>
<reference evidence="7 8" key="2">
    <citation type="journal article" date="2012" name="PLoS Pathog.">
        <title>Diverse lifestyles and strategies of plant pathogenesis encoded in the genomes of eighteen Dothideomycetes fungi.</title>
        <authorList>
            <person name="Ohm R.A."/>
            <person name="Feau N."/>
            <person name="Henrissat B."/>
            <person name="Schoch C.L."/>
            <person name="Horwitz B.A."/>
            <person name="Barry K.W."/>
            <person name="Condon B.J."/>
            <person name="Copeland A.C."/>
            <person name="Dhillon B."/>
            <person name="Glaser F."/>
            <person name="Hesse C.N."/>
            <person name="Kosti I."/>
            <person name="LaButti K."/>
            <person name="Lindquist E.A."/>
            <person name="Lucas S."/>
            <person name="Salamov A.A."/>
            <person name="Bradshaw R.E."/>
            <person name="Ciuffetti L."/>
            <person name="Hamelin R.C."/>
            <person name="Kema G.H.J."/>
            <person name="Lawrence C."/>
            <person name="Scott J.A."/>
            <person name="Spatafora J.W."/>
            <person name="Turgeon B.G."/>
            <person name="de Wit P.J.G.M."/>
            <person name="Zhong S."/>
            <person name="Goodwin S.B."/>
            <person name="Grigoriev I.V."/>
        </authorList>
    </citation>
    <scope>NUCLEOTIDE SEQUENCE [LARGE SCALE GENOMIC DNA]</scope>
    <source>
        <strain evidence="8">NZE10 / CBS 128990</strain>
    </source>
</reference>
<proteinExistence type="predicted"/>
<name>N1Q131_DOTSN</name>
<dbReference type="AlphaFoldDB" id="N1Q131"/>
<dbReference type="Proteomes" id="UP000016933">
    <property type="component" value="Unassembled WGS sequence"/>
</dbReference>
<evidence type="ECO:0000313" key="7">
    <source>
        <dbReference type="EMBL" id="EME49382.1"/>
    </source>
</evidence>
<organism evidence="7 8">
    <name type="scientific">Dothistroma septosporum (strain NZE10 / CBS 128990)</name>
    <name type="common">Red band needle blight fungus</name>
    <name type="synonym">Mycosphaerella pini</name>
    <dbReference type="NCBI Taxonomy" id="675120"/>
    <lineage>
        <taxon>Eukaryota</taxon>
        <taxon>Fungi</taxon>
        <taxon>Dikarya</taxon>
        <taxon>Ascomycota</taxon>
        <taxon>Pezizomycotina</taxon>
        <taxon>Dothideomycetes</taxon>
        <taxon>Dothideomycetidae</taxon>
        <taxon>Mycosphaerellales</taxon>
        <taxon>Mycosphaerellaceae</taxon>
        <taxon>Dothistroma</taxon>
    </lineage>
</organism>
<keyword evidence="3" id="KW-0863">Zinc-finger</keyword>
<sequence>MGPEASYSQKSLRSMHLSHMLRASREARKIKHPHASYTKDGKLLCNLCEVTIKADSAWQGHLHSTQHTLRLNRAQDAAAARSVSEETGMGASKKRKASTIDSLSPEDRKKSKPVTFTPGVEEMDYKEAGPVQTVTQDPQTQAQEGTIVPQKDEQGADPAELEAFERELAEMERSMRNGATTHQGVVVSAAPVSAEEIAAQAREQQSTQRGRRDAESAAEKEDATRLLEDEFEEMEGLEERARKLREKREALRTATAPNSQAVKATDATVGSKNSPSSASLVGDVNGDEAEEDDEDDDYDEWNFGNS</sequence>
<dbReference type="GO" id="GO:0044773">
    <property type="term" value="P:mitotic DNA damage checkpoint signaling"/>
    <property type="evidence" value="ECO:0007669"/>
    <property type="project" value="TreeGrafter"/>
</dbReference>
<feature type="compositionally biased region" description="Basic and acidic residues" evidence="6">
    <location>
        <begin position="210"/>
        <end position="228"/>
    </location>
</feature>
<feature type="region of interest" description="Disordered" evidence="6">
    <location>
        <begin position="196"/>
        <end position="306"/>
    </location>
</feature>
<gene>
    <name evidence="7" type="ORF">DOTSEDRAFT_84788</name>
</gene>